<protein>
    <submittedName>
        <fullName evidence="1">Uncharacterized protein</fullName>
    </submittedName>
</protein>
<proteinExistence type="predicted"/>
<comment type="caution">
    <text evidence="1">The sequence shown here is derived from an EMBL/GenBank/DDBJ whole genome shotgun (WGS) entry which is preliminary data.</text>
</comment>
<organism evidence="1 2">
    <name type="scientific">Lecanicillium saksenae</name>
    <dbReference type="NCBI Taxonomy" id="468837"/>
    <lineage>
        <taxon>Eukaryota</taxon>
        <taxon>Fungi</taxon>
        <taxon>Dikarya</taxon>
        <taxon>Ascomycota</taxon>
        <taxon>Pezizomycotina</taxon>
        <taxon>Sordariomycetes</taxon>
        <taxon>Hypocreomycetidae</taxon>
        <taxon>Hypocreales</taxon>
        <taxon>Cordycipitaceae</taxon>
        <taxon>Lecanicillium</taxon>
    </lineage>
</organism>
<dbReference type="Proteomes" id="UP001148737">
    <property type="component" value="Unassembled WGS sequence"/>
</dbReference>
<evidence type="ECO:0000313" key="1">
    <source>
        <dbReference type="EMBL" id="KAJ3487307.1"/>
    </source>
</evidence>
<reference evidence="1" key="1">
    <citation type="submission" date="2022-07" db="EMBL/GenBank/DDBJ databases">
        <title>Genome Sequence of Lecanicillium saksenae.</title>
        <authorList>
            <person name="Buettner E."/>
        </authorList>
    </citation>
    <scope>NUCLEOTIDE SEQUENCE</scope>
    <source>
        <strain evidence="1">VT-O1</strain>
    </source>
</reference>
<keyword evidence="2" id="KW-1185">Reference proteome</keyword>
<dbReference type="EMBL" id="JANAKD010000849">
    <property type="protein sequence ID" value="KAJ3487307.1"/>
    <property type="molecule type" value="Genomic_DNA"/>
</dbReference>
<gene>
    <name evidence="1" type="ORF">NLG97_g6439</name>
</gene>
<accession>A0ACC1QS75</accession>
<evidence type="ECO:0000313" key="2">
    <source>
        <dbReference type="Proteomes" id="UP001148737"/>
    </source>
</evidence>
<sequence length="1193" mass="133163">MEISNPGDYKVLWLAPLEIEARAALLMLDEHHSAAFPMKRGSNYVFLAGKVCGHNVIIATLPAGQEYGTGSAAALASQAKLVFENLWFCLLVGVAAGLPQLQRNPPLDIRLGDVLVALPDGENPGIVAYELGKETTHSGFQLLRSGHVLDTTETVIRSAISSIKVTDMNDAKSFLKYYEEIRDREHANGTFIDPGQEKDILYQVDSTGVEHLVQRERRPHPTRTRVWYGPIGSGDKLIKNASKRNHLRDKYNIIGLEMEAAGTLNCIQAGVIRGVCDYGDKHKNKEWQPYAAAMAAAYAKAVLARITPMTSVCSEGPRIQPDSVDEANVIVLEGRQKRPRDSHNLSDLDNRPKNHRSGVCESHILHIEPDNMQADSLRFTQIDARYATIEKAHGETCKWLLRTPEYLEWLNPAKAVEHHGFLWIKGNPGAGKSTLMKFALDNAQRNKQNIVSFFFNARGEDLEKSTIGMFRSLLVQIFEQLPHLQHDAFSSLGFAVRNSSPPRWNLSSLKALFEQAVQRLGNSSLTCFIDALDECDELQIRDMISFFEDISALITSRDIIFQVCLSSRHYPHVTISHGLGLDLEAQDGHHQDIISYINSKLKIGRSKLADQIRTDLIEKASGVFMWIVLVVGILLREYDHGLLHTLRQRLRDIPGDLHKLFRDILTRDNHRKDELLLCIQWVLFARQPLSPEQLYHAVLSGVNHEALSVWNCDEIGNADIRKFILSSSKGLAQVTRSAKKPSVQFIHESVRDFLLKGDGLRDVWPELEENFQGESHEQLKNCCINYMAFGLNELEIDDSGPKAPSRQAANTRQAAKARQFARVRQADEAREAAEKSFPLLHYAVRNVFYHADEAERGRVSQTTFIRGFRVADWTKLERVVEKYVTRQHSAKVCLLYLLAEYNAANLISCHPDKLSCFRSRAERYGTPFVAALATGSREAVWALMKAHADAQPSGSPVHMLCEESFQKWITDAGNRRKFRYRGTKGWLWNVAEAGGELILAFVLISLQFAGTIKTPLVHHVISGHKEAMRRLLDQGAPIDDADDGGRTALSIAAAAGHEAVVRLLLDRGANVDAADKFNRTPLSRAVTNSAAKAIVPLLLSSGANIEAADRDGRTPLSWAVNEALDIDAFFMLNPAVAEDDRKDIILLLLNGGAKINTADKYGMTPLSWANHSTADRGLNQWLRSHSLNQRTGV</sequence>
<name>A0ACC1QS75_9HYPO</name>